<keyword evidence="2" id="KW-1185">Reference proteome</keyword>
<dbReference type="EMBL" id="CAKOFQ010006722">
    <property type="protein sequence ID" value="CAH1965263.1"/>
    <property type="molecule type" value="Genomic_DNA"/>
</dbReference>
<evidence type="ECO:0000313" key="1">
    <source>
        <dbReference type="EMBL" id="CAH1965263.1"/>
    </source>
</evidence>
<dbReference type="AlphaFoldDB" id="A0A9P0K183"/>
<name>A0A9P0K183_ACAOB</name>
<protein>
    <submittedName>
        <fullName evidence="1">Uncharacterized protein</fullName>
    </submittedName>
</protein>
<sequence length="73" mass="8764">MWLEEVDHNRRYIPTTVFFYASIMLTRAIARSRNISHSSVHYARRTCILTMYKKYKNCFQTTMHNGLNFVIIC</sequence>
<proteinExistence type="predicted"/>
<organism evidence="1 2">
    <name type="scientific">Acanthoscelides obtectus</name>
    <name type="common">Bean weevil</name>
    <name type="synonym">Bruchus obtectus</name>
    <dbReference type="NCBI Taxonomy" id="200917"/>
    <lineage>
        <taxon>Eukaryota</taxon>
        <taxon>Metazoa</taxon>
        <taxon>Ecdysozoa</taxon>
        <taxon>Arthropoda</taxon>
        <taxon>Hexapoda</taxon>
        <taxon>Insecta</taxon>
        <taxon>Pterygota</taxon>
        <taxon>Neoptera</taxon>
        <taxon>Endopterygota</taxon>
        <taxon>Coleoptera</taxon>
        <taxon>Polyphaga</taxon>
        <taxon>Cucujiformia</taxon>
        <taxon>Chrysomeloidea</taxon>
        <taxon>Chrysomelidae</taxon>
        <taxon>Bruchinae</taxon>
        <taxon>Bruchini</taxon>
        <taxon>Acanthoscelides</taxon>
    </lineage>
</organism>
<evidence type="ECO:0000313" key="2">
    <source>
        <dbReference type="Proteomes" id="UP001152888"/>
    </source>
</evidence>
<gene>
    <name evidence="1" type="ORF">ACAOBT_LOCUS6238</name>
</gene>
<dbReference type="Proteomes" id="UP001152888">
    <property type="component" value="Unassembled WGS sequence"/>
</dbReference>
<reference evidence="1" key="1">
    <citation type="submission" date="2022-03" db="EMBL/GenBank/DDBJ databases">
        <authorList>
            <person name="Sayadi A."/>
        </authorList>
    </citation>
    <scope>NUCLEOTIDE SEQUENCE</scope>
</reference>
<accession>A0A9P0K183</accession>
<comment type="caution">
    <text evidence="1">The sequence shown here is derived from an EMBL/GenBank/DDBJ whole genome shotgun (WGS) entry which is preliminary data.</text>
</comment>